<feature type="region of interest" description="Disordered" evidence="1">
    <location>
        <begin position="159"/>
        <end position="312"/>
    </location>
</feature>
<dbReference type="AlphaFoldDB" id="A0A5C6FHB5"/>
<name>A0A5C6FHB5_9PLAN</name>
<feature type="region of interest" description="Disordered" evidence="1">
    <location>
        <begin position="70"/>
        <end position="119"/>
    </location>
</feature>
<gene>
    <name evidence="3" type="ORF">V7x_33330</name>
</gene>
<keyword evidence="2" id="KW-0812">Transmembrane</keyword>
<feature type="compositionally biased region" description="Polar residues" evidence="1">
    <location>
        <begin position="159"/>
        <end position="174"/>
    </location>
</feature>
<feature type="transmembrane region" description="Helical" evidence="2">
    <location>
        <begin position="128"/>
        <end position="149"/>
    </location>
</feature>
<organism evidence="3 4">
    <name type="scientific">Crateriforma conspicua</name>
    <dbReference type="NCBI Taxonomy" id="2527996"/>
    <lineage>
        <taxon>Bacteria</taxon>
        <taxon>Pseudomonadati</taxon>
        <taxon>Planctomycetota</taxon>
        <taxon>Planctomycetia</taxon>
        <taxon>Planctomycetales</taxon>
        <taxon>Planctomycetaceae</taxon>
        <taxon>Crateriforma</taxon>
    </lineage>
</organism>
<proteinExistence type="predicted"/>
<protein>
    <recommendedName>
        <fullName evidence="5">Transmembrane protein</fullName>
    </recommendedName>
</protein>
<keyword evidence="2" id="KW-0472">Membrane</keyword>
<reference evidence="3 4" key="1">
    <citation type="submission" date="2019-02" db="EMBL/GenBank/DDBJ databases">
        <title>Deep-cultivation of Planctomycetes and their phenomic and genomic characterization uncovers novel biology.</title>
        <authorList>
            <person name="Wiegand S."/>
            <person name="Jogler M."/>
            <person name="Boedeker C."/>
            <person name="Pinto D."/>
            <person name="Vollmers J."/>
            <person name="Rivas-Marin E."/>
            <person name="Kohn T."/>
            <person name="Peeters S.H."/>
            <person name="Heuer A."/>
            <person name="Rast P."/>
            <person name="Oberbeckmann S."/>
            <person name="Bunk B."/>
            <person name="Jeske O."/>
            <person name="Meyerdierks A."/>
            <person name="Storesund J.E."/>
            <person name="Kallscheuer N."/>
            <person name="Luecker S."/>
            <person name="Lage O.M."/>
            <person name="Pohl T."/>
            <person name="Merkel B.J."/>
            <person name="Hornburger P."/>
            <person name="Mueller R.-W."/>
            <person name="Bruemmer F."/>
            <person name="Labrenz M."/>
            <person name="Spormann A.M."/>
            <person name="Op Den Camp H."/>
            <person name="Overmann J."/>
            <person name="Amann R."/>
            <person name="Jetten M.S.M."/>
            <person name="Mascher T."/>
            <person name="Medema M.H."/>
            <person name="Devos D.P."/>
            <person name="Kaster A.-K."/>
            <person name="Ovreas L."/>
            <person name="Rohde M."/>
            <person name="Galperin M.Y."/>
            <person name="Jogler C."/>
        </authorList>
    </citation>
    <scope>NUCLEOTIDE SEQUENCE [LARGE SCALE GENOMIC DNA]</scope>
    <source>
        <strain evidence="3 4">V7</strain>
    </source>
</reference>
<comment type="caution">
    <text evidence="3">The sequence shown here is derived from an EMBL/GenBank/DDBJ whole genome shotgun (WGS) entry which is preliminary data.</text>
</comment>
<evidence type="ECO:0008006" key="5">
    <source>
        <dbReference type="Google" id="ProtNLM"/>
    </source>
</evidence>
<feature type="compositionally biased region" description="Acidic residues" evidence="1">
    <location>
        <begin position="236"/>
        <end position="247"/>
    </location>
</feature>
<keyword evidence="2" id="KW-1133">Transmembrane helix</keyword>
<evidence type="ECO:0000313" key="4">
    <source>
        <dbReference type="Proteomes" id="UP000316476"/>
    </source>
</evidence>
<evidence type="ECO:0000256" key="1">
    <source>
        <dbReference type="SAM" id="MobiDB-lite"/>
    </source>
</evidence>
<feature type="compositionally biased region" description="Low complexity" evidence="1">
    <location>
        <begin position="31"/>
        <end position="42"/>
    </location>
</feature>
<sequence>MTCDTQFRVTRPDLVGMIVACPNCGSMMQIESPADAPDSPESPGQPPLAEQPAIAVGRHSVDSDAITEASSIVTGDRSGPPPVVDPDAPRFEVDDSIPTDATADGEAPAPPVPIGWENPDTTRRRQMVLVGVLAATGLCIAALLFVIFVRSWQKDETVQTTAQNPTASQTPQDDTANDSKAGDDNQPLASDDADNQADPNQAATSQDDPGPARPDAQASDGGDADPTEATDQAPEPAEDSPPTDDDTGGPSMIPGDLARAPDTPGLGSLIPKNPLSSEASPEDADSDGPVVIPRGDDADSESSGGPADLTGLDSFKPFLMDLSAPAPDAPPALQTPVDRNQAMLDRPAEVDLDPMMVANPPSAVDLTRSMSIEFALARPPTYPMADYVMLITQLTGVPIEIDWVSFDVAGIDVRRPIKTISRPVAASEHFASIASQADGMTQEDNALLRLTVSDEAFEAAVAPITSTNDFGSGQASADEVLAAFLADPNEILEPEANEGEPPVAPEARMVWVRRRSNRQLAAFATDALRRMRSIDPKVPDEVFARWASDQSTANADFAWRILDDGQTGPQSPTAMPIAQWLAGTARRNDASVLVHWTDAGRRQMSPQQLVLPHAGDGFTEMVRTTLGPFNMRIREVSPSYWWVGPDARYDRLPIVIWTAPLSEQQTQRLASQLDAVLADSTRDVYRRVVDPDTGRMLVMLPRFLARQWGKFVEP</sequence>
<evidence type="ECO:0000256" key="2">
    <source>
        <dbReference type="SAM" id="Phobius"/>
    </source>
</evidence>
<dbReference type="EMBL" id="SJPZ01000002">
    <property type="protein sequence ID" value="TWU61645.1"/>
    <property type="molecule type" value="Genomic_DNA"/>
</dbReference>
<dbReference type="Proteomes" id="UP000316476">
    <property type="component" value="Unassembled WGS sequence"/>
</dbReference>
<feature type="region of interest" description="Disordered" evidence="1">
    <location>
        <begin position="30"/>
        <end position="51"/>
    </location>
</feature>
<dbReference type="RefSeq" id="WP_197137701.1">
    <property type="nucleotide sequence ID" value="NZ_SJPZ01000002.1"/>
</dbReference>
<evidence type="ECO:0000313" key="3">
    <source>
        <dbReference type="EMBL" id="TWU61645.1"/>
    </source>
</evidence>
<accession>A0A5C6FHB5</accession>